<dbReference type="EMBL" id="JABFJW010000228">
    <property type="protein sequence ID" value="NOK12393.1"/>
    <property type="molecule type" value="Genomic_DNA"/>
</dbReference>
<dbReference type="Proteomes" id="UP000528460">
    <property type="component" value="Unassembled WGS sequence"/>
</dbReference>
<name>A0A7Y4JX27_9BACT</name>
<sequence>MALAAMGCGSEDLQLPDVLDVKATRLADGRVSLDVAVACWRFQGQQPADEDCGLPEDQPLCVDAGWYLATDAAFSTPLFSPRACEPVGTSIRRAMTVVSPGVVPAEHDWRILVQVDPRTTRFIIASP</sequence>
<evidence type="ECO:0000313" key="2">
    <source>
        <dbReference type="Proteomes" id="UP000528460"/>
    </source>
</evidence>
<evidence type="ECO:0000313" key="1">
    <source>
        <dbReference type="EMBL" id="NOK12393.1"/>
    </source>
</evidence>
<accession>A0A7Y4JX27</accession>
<comment type="caution">
    <text evidence="1">The sequence shown here is derived from an EMBL/GenBank/DDBJ whole genome shotgun (WGS) entry which is preliminary data.</text>
</comment>
<gene>
    <name evidence="1" type="ORF">HNS30_25455</name>
</gene>
<organism evidence="1 2">
    <name type="scientific">Corallococcus exercitus</name>
    <dbReference type="NCBI Taxonomy" id="2316736"/>
    <lineage>
        <taxon>Bacteria</taxon>
        <taxon>Pseudomonadati</taxon>
        <taxon>Myxococcota</taxon>
        <taxon>Myxococcia</taxon>
        <taxon>Myxococcales</taxon>
        <taxon>Cystobacterineae</taxon>
        <taxon>Myxococcaceae</taxon>
        <taxon>Corallococcus</taxon>
    </lineage>
</organism>
<proteinExistence type="predicted"/>
<dbReference type="RefSeq" id="WP_171419013.1">
    <property type="nucleotide sequence ID" value="NZ_JABFJW010000228.1"/>
</dbReference>
<dbReference type="AlphaFoldDB" id="A0A7Y4JX27"/>
<reference evidence="1 2" key="1">
    <citation type="submission" date="2020-05" db="EMBL/GenBank/DDBJ databases">
        <authorList>
            <person name="Whitworth D."/>
        </authorList>
    </citation>
    <scope>NUCLEOTIDE SEQUENCE [LARGE SCALE GENOMIC DNA]</scope>
    <source>
        <strain evidence="1 2">CA046A</strain>
    </source>
</reference>
<protein>
    <submittedName>
        <fullName evidence="1">Uncharacterized protein</fullName>
    </submittedName>
</protein>